<dbReference type="PANTHER" id="PTHR21621:SF0">
    <property type="entry name" value="BETA-CITRYLGLUTAMATE SYNTHASE B-RELATED"/>
    <property type="match status" value="1"/>
</dbReference>
<dbReference type="EMBL" id="JAGQLK010000132">
    <property type="protein sequence ID" value="MCA9383770.1"/>
    <property type="molecule type" value="Genomic_DNA"/>
</dbReference>
<dbReference type="PANTHER" id="PTHR21621">
    <property type="entry name" value="RIBOSOMAL PROTEIN S6 MODIFICATION PROTEIN"/>
    <property type="match status" value="1"/>
</dbReference>
<evidence type="ECO:0000313" key="2">
    <source>
        <dbReference type="EMBL" id="MCA9383770.1"/>
    </source>
</evidence>
<dbReference type="GO" id="GO:0005737">
    <property type="term" value="C:cytoplasm"/>
    <property type="evidence" value="ECO:0007669"/>
    <property type="project" value="TreeGrafter"/>
</dbReference>
<dbReference type="SUPFAM" id="SSF56059">
    <property type="entry name" value="Glutathione synthetase ATP-binding domain-like"/>
    <property type="match status" value="1"/>
</dbReference>
<dbReference type="GO" id="GO:0004363">
    <property type="term" value="F:glutathione synthase activity"/>
    <property type="evidence" value="ECO:0007669"/>
    <property type="project" value="InterPro"/>
</dbReference>
<accession>A0A955L656</accession>
<protein>
    <submittedName>
        <fullName evidence="2">ATP-grasp domain-containing protein</fullName>
    </submittedName>
</protein>
<organism evidence="2 3">
    <name type="scientific">Candidatus Dojkabacteria bacterium</name>
    <dbReference type="NCBI Taxonomy" id="2099670"/>
    <lineage>
        <taxon>Bacteria</taxon>
        <taxon>Candidatus Dojkabacteria</taxon>
    </lineage>
</organism>
<dbReference type="AlphaFoldDB" id="A0A955L656"/>
<sequence>MLNKFTSNRTSNIYLNAASELNLDFTILDEESGYSMIYSNDKQLYLIGDRLSLNDIVAKEFADNKELSIRLLAKAGLPTPTQITIDLNTDYSSTLYEFLKAYKNIVLKPVDGRAGANVFLRLDTQSKIDAAINNLKQSSVEKVLCEKFIEGANYRVLMFKGEII</sequence>
<dbReference type="Pfam" id="PF02955">
    <property type="entry name" value="GSH-S_ATP"/>
    <property type="match status" value="1"/>
</dbReference>
<dbReference type="GO" id="GO:0005524">
    <property type="term" value="F:ATP binding"/>
    <property type="evidence" value="ECO:0007669"/>
    <property type="project" value="InterPro"/>
</dbReference>
<reference evidence="2" key="2">
    <citation type="journal article" date="2021" name="Microbiome">
        <title>Successional dynamics and alternative stable states in a saline activated sludge microbial community over 9 years.</title>
        <authorList>
            <person name="Wang Y."/>
            <person name="Ye J."/>
            <person name="Ju F."/>
            <person name="Liu L."/>
            <person name="Boyd J.A."/>
            <person name="Deng Y."/>
            <person name="Parks D.H."/>
            <person name="Jiang X."/>
            <person name="Yin X."/>
            <person name="Woodcroft B.J."/>
            <person name="Tyson G.W."/>
            <person name="Hugenholtz P."/>
            <person name="Polz M.F."/>
            <person name="Zhang T."/>
        </authorList>
    </citation>
    <scope>NUCLEOTIDE SEQUENCE</scope>
    <source>
        <strain evidence="2">HKST-UBA14</strain>
    </source>
</reference>
<feature type="domain" description="Prokaryotic glutathione synthetase ATP-binding" evidence="1">
    <location>
        <begin position="88"/>
        <end position="164"/>
    </location>
</feature>
<evidence type="ECO:0000259" key="1">
    <source>
        <dbReference type="Pfam" id="PF02955"/>
    </source>
</evidence>
<proteinExistence type="predicted"/>
<reference evidence="2" key="1">
    <citation type="submission" date="2020-04" db="EMBL/GenBank/DDBJ databases">
        <authorList>
            <person name="Zhang T."/>
        </authorList>
    </citation>
    <scope>NUCLEOTIDE SEQUENCE</scope>
    <source>
        <strain evidence="2">HKST-UBA14</strain>
    </source>
</reference>
<name>A0A955L656_9BACT</name>
<dbReference type="InterPro" id="IPR004218">
    <property type="entry name" value="GSHS_ATP-bd"/>
</dbReference>
<dbReference type="Proteomes" id="UP000783287">
    <property type="component" value="Unassembled WGS sequence"/>
</dbReference>
<gene>
    <name evidence="2" type="ORF">KC909_05375</name>
</gene>
<dbReference type="Gene3D" id="3.30.470.20">
    <property type="entry name" value="ATP-grasp fold, B domain"/>
    <property type="match status" value="1"/>
</dbReference>
<feature type="non-terminal residue" evidence="2">
    <location>
        <position position="164"/>
    </location>
</feature>
<comment type="caution">
    <text evidence="2">The sequence shown here is derived from an EMBL/GenBank/DDBJ whole genome shotgun (WGS) entry which is preliminary data.</text>
</comment>
<evidence type="ECO:0000313" key="3">
    <source>
        <dbReference type="Proteomes" id="UP000783287"/>
    </source>
</evidence>